<name>B9XCH5_PEDPL</name>
<sequence>MGVDLKQVGSPLLRFGNFFNDFVSLLKKATHVSFQHEVVDHEAQDSERAFEIEDILHGGYGAIGFEVVIVVEMSEGAADEGIAKVMWTVVLRDATCQFLPDAKMSSAPGHFFSQRNQT</sequence>
<evidence type="ECO:0000313" key="2">
    <source>
        <dbReference type="Proteomes" id="UP000003688"/>
    </source>
</evidence>
<gene>
    <name evidence="1" type="ORF">Cflav_PD5278</name>
</gene>
<evidence type="ECO:0000313" key="1">
    <source>
        <dbReference type="EMBL" id="EEF62643.1"/>
    </source>
</evidence>
<proteinExistence type="predicted"/>
<dbReference type="STRING" id="320771.Cflav_PD5278"/>
<dbReference type="Proteomes" id="UP000003688">
    <property type="component" value="Unassembled WGS sequence"/>
</dbReference>
<comment type="caution">
    <text evidence="1">The sequence shown here is derived from an EMBL/GenBank/DDBJ whole genome shotgun (WGS) entry which is preliminary data.</text>
</comment>
<dbReference type="EMBL" id="ABOX02000004">
    <property type="protein sequence ID" value="EEF62643.1"/>
    <property type="molecule type" value="Genomic_DNA"/>
</dbReference>
<dbReference type="AlphaFoldDB" id="B9XCH5"/>
<keyword evidence="2" id="KW-1185">Reference proteome</keyword>
<protein>
    <submittedName>
        <fullName evidence="1">Uncharacterized protein</fullName>
    </submittedName>
</protein>
<organism evidence="1 2">
    <name type="scientific">Pedosphaera parvula (strain Ellin514)</name>
    <dbReference type="NCBI Taxonomy" id="320771"/>
    <lineage>
        <taxon>Bacteria</taxon>
        <taxon>Pseudomonadati</taxon>
        <taxon>Verrucomicrobiota</taxon>
        <taxon>Pedosphaerae</taxon>
        <taxon>Pedosphaerales</taxon>
        <taxon>Pedosphaeraceae</taxon>
        <taxon>Pedosphaera</taxon>
    </lineage>
</organism>
<reference evidence="1 2" key="1">
    <citation type="journal article" date="2011" name="J. Bacteriol.">
        <title>Genome sequence of 'Pedosphaera parvula' Ellin514, an aerobic Verrucomicrobial isolate from pasture soil.</title>
        <authorList>
            <person name="Kant R."/>
            <person name="van Passel M.W."/>
            <person name="Sangwan P."/>
            <person name="Palva A."/>
            <person name="Lucas S."/>
            <person name="Copeland A."/>
            <person name="Lapidus A."/>
            <person name="Glavina Del Rio T."/>
            <person name="Dalin E."/>
            <person name="Tice H."/>
            <person name="Bruce D."/>
            <person name="Goodwin L."/>
            <person name="Pitluck S."/>
            <person name="Chertkov O."/>
            <person name="Larimer F.W."/>
            <person name="Land M.L."/>
            <person name="Hauser L."/>
            <person name="Brettin T.S."/>
            <person name="Detter J.C."/>
            <person name="Han S."/>
            <person name="de Vos W.M."/>
            <person name="Janssen P.H."/>
            <person name="Smidt H."/>
        </authorList>
    </citation>
    <scope>NUCLEOTIDE SEQUENCE [LARGE SCALE GENOMIC DNA]</scope>
    <source>
        <strain evidence="1 2">Ellin514</strain>
    </source>
</reference>
<accession>B9XCH5</accession>